<sequence>MQNLIAQCWLPVTERLSSQDLLRQLNQGVRKLEKIVPVSITALMPVGEIFKHLIHYGIVDLTPNFNPSSIALLPFQLGGSSDVYAGYLYNNTRVAVEVGRPRADEVDAGKCNLLTAHELYVWSKCNHPNVIPLAGAIIFRRSIASVSPWAENGYFGNYLENKKDMSVEARLDICIHISEAISYLHGIGIAIIVNPDNDLCFESFDSGYTWRWAPPEVLMEDSGKTTHSDVYSLGMTILVCC</sequence>
<dbReference type="EMBL" id="CAOJ01014094">
    <property type="protein sequence ID" value="CCO35110.1"/>
    <property type="molecule type" value="Genomic_DNA"/>
</dbReference>
<dbReference type="InterPro" id="IPR051681">
    <property type="entry name" value="Ser/Thr_Kinases-Pseudokinases"/>
</dbReference>
<reference evidence="2 3" key="1">
    <citation type="journal article" date="2013" name="J. Biotechnol.">
        <title>Establishment and interpretation of the genome sequence of the phytopathogenic fungus Rhizoctonia solani AG1-IB isolate 7/3/14.</title>
        <authorList>
            <person name="Wibberg D.W."/>
            <person name="Jelonek L.J."/>
            <person name="Rupp O.R."/>
            <person name="Hennig M.H."/>
            <person name="Eikmeyer F.E."/>
            <person name="Goesmann A.G."/>
            <person name="Hartmann A.H."/>
            <person name="Borriss R.B."/>
            <person name="Grosch R.G."/>
            <person name="Puehler A.P."/>
            <person name="Schlueter A.S."/>
        </authorList>
    </citation>
    <scope>NUCLEOTIDE SEQUENCE [LARGE SCALE GENOMIC DNA]</scope>
    <source>
        <strain evidence="3">AG1-IB / isolate 7/3/14</strain>
    </source>
</reference>
<dbReference type="PROSITE" id="PS50011">
    <property type="entry name" value="PROTEIN_KINASE_DOM"/>
    <property type="match status" value="1"/>
</dbReference>
<proteinExistence type="predicted"/>
<dbReference type="Pfam" id="PF07714">
    <property type="entry name" value="PK_Tyr_Ser-Thr"/>
    <property type="match status" value="1"/>
</dbReference>
<dbReference type="AlphaFoldDB" id="M5C7U8"/>
<dbReference type="Proteomes" id="UP000012065">
    <property type="component" value="Unassembled WGS sequence"/>
</dbReference>
<dbReference type="InterPro" id="IPR001245">
    <property type="entry name" value="Ser-Thr/Tyr_kinase_cat_dom"/>
</dbReference>
<evidence type="ECO:0000313" key="2">
    <source>
        <dbReference type="EMBL" id="CCO35110.1"/>
    </source>
</evidence>
<accession>M5C7U8</accession>
<evidence type="ECO:0000259" key="1">
    <source>
        <dbReference type="PROSITE" id="PS50011"/>
    </source>
</evidence>
<gene>
    <name evidence="2" type="ORF">BN14_09225</name>
</gene>
<protein>
    <recommendedName>
        <fullName evidence="1">Protein kinase domain-containing protein</fullName>
    </recommendedName>
</protein>
<dbReference type="Gene3D" id="1.10.510.10">
    <property type="entry name" value="Transferase(Phosphotransferase) domain 1"/>
    <property type="match status" value="1"/>
</dbReference>
<name>M5C7U8_THACB</name>
<evidence type="ECO:0000313" key="3">
    <source>
        <dbReference type="Proteomes" id="UP000012065"/>
    </source>
</evidence>
<dbReference type="GO" id="GO:0005524">
    <property type="term" value="F:ATP binding"/>
    <property type="evidence" value="ECO:0007669"/>
    <property type="project" value="InterPro"/>
</dbReference>
<feature type="domain" description="Protein kinase" evidence="1">
    <location>
        <begin position="69"/>
        <end position="241"/>
    </location>
</feature>
<comment type="caution">
    <text evidence="2">The sequence shown here is derived from an EMBL/GenBank/DDBJ whole genome shotgun (WGS) entry which is preliminary data.</text>
</comment>
<dbReference type="HOGENOM" id="CLU_1152424_0_0_1"/>
<dbReference type="PANTHER" id="PTHR44329">
    <property type="entry name" value="SERINE/THREONINE-PROTEIN KINASE TNNI3K-RELATED"/>
    <property type="match status" value="1"/>
</dbReference>
<dbReference type="Gene3D" id="3.30.200.20">
    <property type="entry name" value="Phosphorylase Kinase, domain 1"/>
    <property type="match status" value="1"/>
</dbReference>
<organism evidence="2 3">
    <name type="scientific">Thanatephorus cucumeris (strain AG1-IB / isolate 7/3/14)</name>
    <name type="common">Lettuce bottom rot fungus</name>
    <name type="synonym">Rhizoctonia solani</name>
    <dbReference type="NCBI Taxonomy" id="1108050"/>
    <lineage>
        <taxon>Eukaryota</taxon>
        <taxon>Fungi</taxon>
        <taxon>Dikarya</taxon>
        <taxon>Basidiomycota</taxon>
        <taxon>Agaricomycotina</taxon>
        <taxon>Agaricomycetes</taxon>
        <taxon>Cantharellales</taxon>
        <taxon>Ceratobasidiaceae</taxon>
        <taxon>Rhizoctonia</taxon>
        <taxon>Rhizoctonia solani AG-1</taxon>
    </lineage>
</organism>
<dbReference type="InterPro" id="IPR000719">
    <property type="entry name" value="Prot_kinase_dom"/>
</dbReference>
<dbReference type="GO" id="GO:0004674">
    <property type="term" value="F:protein serine/threonine kinase activity"/>
    <property type="evidence" value="ECO:0007669"/>
    <property type="project" value="TreeGrafter"/>
</dbReference>
<dbReference type="InterPro" id="IPR011009">
    <property type="entry name" value="Kinase-like_dom_sf"/>
</dbReference>
<dbReference type="SUPFAM" id="SSF56112">
    <property type="entry name" value="Protein kinase-like (PK-like)"/>
    <property type="match status" value="1"/>
</dbReference>